<dbReference type="OrthoDB" id="6199337at2"/>
<feature type="chain" id="PRO_5020323401" evidence="1">
    <location>
        <begin position="21"/>
        <end position="331"/>
    </location>
</feature>
<proteinExistence type="predicted"/>
<feature type="signal peptide" evidence="1">
    <location>
        <begin position="1"/>
        <end position="20"/>
    </location>
</feature>
<sequence length="331" mass="36500">MSRRWLCYPLLFLCHTGAYAQGDPFGDESEGLGKGGFSGELGLLVGYGEGVDEDRSVKSGPLNSKADTKSAAIVMPLGQLRYTLGEHNDEQFFFGMSPGDLVEGVVALELGYAFQYGQGSSLAFSYLPTVVKGEVWADPFIVGEARKKTDVSGNAFRMQAENLFDIGLSAELAYYDQNVVDERSGMHQGGDTELLSRDATGYYVSVSQEVPLSERQMLGVSLDYRVHDADGKAQAFDSYGASLMYMAMVGQHRLSLNIEYSKRDYDAQNPVFSLTRDDSEYGATLVYGYDKIMGWEDWSFNAVAGYSNLDSNINFYDVSDYLFGVGLSYHF</sequence>
<reference evidence="2 3" key="1">
    <citation type="submission" date="2019-04" db="EMBL/GenBank/DDBJ databases">
        <authorList>
            <person name="Hwang J.C."/>
        </authorList>
    </citation>
    <scope>NUCLEOTIDE SEQUENCE [LARGE SCALE GENOMIC DNA]</scope>
    <source>
        <strain evidence="2 3">IMCC35002</strain>
    </source>
</reference>
<dbReference type="AlphaFoldDB" id="A0A4U1BGT8"/>
<accession>A0A4U1BGT8</accession>
<keyword evidence="3" id="KW-1185">Reference proteome</keyword>
<keyword evidence="1" id="KW-0732">Signal</keyword>
<dbReference type="InterPro" id="IPR016896">
    <property type="entry name" value="DUF2860"/>
</dbReference>
<name>A0A4U1BGT8_9GAMM</name>
<comment type="caution">
    <text evidence="2">The sequence shown here is derived from an EMBL/GenBank/DDBJ whole genome shotgun (WGS) entry which is preliminary data.</text>
</comment>
<dbReference type="Proteomes" id="UP000305675">
    <property type="component" value="Unassembled WGS sequence"/>
</dbReference>
<dbReference type="EMBL" id="SWCJ01000025">
    <property type="protein sequence ID" value="TKB49678.1"/>
    <property type="molecule type" value="Genomic_DNA"/>
</dbReference>
<gene>
    <name evidence="2" type="ORF">FCL42_20245</name>
</gene>
<organism evidence="2 3">
    <name type="scientific">Ferrimonas aestuarii</name>
    <dbReference type="NCBI Taxonomy" id="2569539"/>
    <lineage>
        <taxon>Bacteria</taxon>
        <taxon>Pseudomonadati</taxon>
        <taxon>Pseudomonadota</taxon>
        <taxon>Gammaproteobacteria</taxon>
        <taxon>Alteromonadales</taxon>
        <taxon>Ferrimonadaceae</taxon>
        <taxon>Ferrimonas</taxon>
    </lineage>
</organism>
<evidence type="ECO:0000313" key="2">
    <source>
        <dbReference type="EMBL" id="TKB49678.1"/>
    </source>
</evidence>
<protein>
    <submittedName>
        <fullName evidence="2">DUF2860 domain-containing protein</fullName>
    </submittedName>
</protein>
<dbReference type="Pfam" id="PF11059">
    <property type="entry name" value="DUF2860"/>
    <property type="match status" value="1"/>
</dbReference>
<dbReference type="PIRSF" id="PIRSF028696">
    <property type="entry name" value="UCP028696"/>
    <property type="match status" value="1"/>
</dbReference>
<dbReference type="SUPFAM" id="SSF56935">
    <property type="entry name" value="Porins"/>
    <property type="match status" value="1"/>
</dbReference>
<evidence type="ECO:0000313" key="3">
    <source>
        <dbReference type="Proteomes" id="UP000305675"/>
    </source>
</evidence>
<dbReference type="RefSeq" id="WP_136865251.1">
    <property type="nucleotide sequence ID" value="NZ_SWCJ01000025.1"/>
</dbReference>
<evidence type="ECO:0000256" key="1">
    <source>
        <dbReference type="SAM" id="SignalP"/>
    </source>
</evidence>